<dbReference type="Pfam" id="PF20345">
    <property type="entry name" value="DUF6640"/>
    <property type="match status" value="1"/>
</dbReference>
<accession>A0A1I3AZQ7</accession>
<feature type="transmembrane region" description="Helical" evidence="1">
    <location>
        <begin position="26"/>
        <end position="43"/>
    </location>
</feature>
<keyword evidence="3" id="KW-1185">Reference proteome</keyword>
<proteinExistence type="predicted"/>
<dbReference type="RefSeq" id="WP_092845463.1">
    <property type="nucleotide sequence ID" value="NZ_FOPY01000005.1"/>
</dbReference>
<keyword evidence="1" id="KW-0472">Membrane</keyword>
<dbReference type="Proteomes" id="UP000199040">
    <property type="component" value="Unassembled WGS sequence"/>
</dbReference>
<dbReference type="AlphaFoldDB" id="A0A1I3AZQ7"/>
<evidence type="ECO:0000313" key="2">
    <source>
        <dbReference type="EMBL" id="SFH55578.1"/>
    </source>
</evidence>
<dbReference type="EMBL" id="FOPY01000005">
    <property type="protein sequence ID" value="SFH55578.1"/>
    <property type="molecule type" value="Genomic_DNA"/>
</dbReference>
<feature type="transmembrane region" description="Helical" evidence="1">
    <location>
        <begin position="63"/>
        <end position="80"/>
    </location>
</feature>
<feature type="transmembrane region" description="Helical" evidence="1">
    <location>
        <begin position="136"/>
        <end position="152"/>
    </location>
</feature>
<reference evidence="2 3" key="1">
    <citation type="submission" date="2016-10" db="EMBL/GenBank/DDBJ databases">
        <authorList>
            <person name="de Groot N.N."/>
        </authorList>
    </citation>
    <scope>NUCLEOTIDE SEQUENCE [LARGE SCALE GENOMIC DNA]</scope>
    <source>
        <strain evidence="2 3">CGMCC 1.6848</strain>
    </source>
</reference>
<sequence length="163" mass="17792">MKHEKLLRQQGYDKADGDTCMKSGRALLYATNTIAIVGSWALDMNRTHMYNPNWPPHAKFHDAMTIMLGTLAGVGGLYFLRQKPLKPTSMAFAAVLPASFFFAQLSAFAFPNTGGIDAEFPEVVPRVAGKPLNEKPFSIAMLGLAAAGYLLTTRRGRQGKRAS</sequence>
<protein>
    <submittedName>
        <fullName evidence="2">Uncharacterized protein</fullName>
    </submittedName>
</protein>
<gene>
    <name evidence="2" type="ORF">SAMN04487959_105268</name>
</gene>
<keyword evidence="1" id="KW-1133">Transmembrane helix</keyword>
<name>A0A1I3AZQ7_9GAMM</name>
<evidence type="ECO:0000313" key="3">
    <source>
        <dbReference type="Proteomes" id="UP000199040"/>
    </source>
</evidence>
<feature type="transmembrane region" description="Helical" evidence="1">
    <location>
        <begin position="92"/>
        <end position="110"/>
    </location>
</feature>
<keyword evidence="1" id="KW-0812">Transmembrane</keyword>
<dbReference type="STRING" id="442341.SAMN04487959_105268"/>
<organism evidence="2 3">
    <name type="scientific">Modicisalibacter xianhensis</name>
    <dbReference type="NCBI Taxonomy" id="442341"/>
    <lineage>
        <taxon>Bacteria</taxon>
        <taxon>Pseudomonadati</taxon>
        <taxon>Pseudomonadota</taxon>
        <taxon>Gammaproteobacteria</taxon>
        <taxon>Oceanospirillales</taxon>
        <taxon>Halomonadaceae</taxon>
        <taxon>Modicisalibacter</taxon>
    </lineage>
</organism>
<evidence type="ECO:0000256" key="1">
    <source>
        <dbReference type="SAM" id="Phobius"/>
    </source>
</evidence>
<dbReference type="InterPro" id="IPR046580">
    <property type="entry name" value="DUF6640"/>
</dbReference>